<name>A0A0F9QAJ5_9ZZZZ</name>
<proteinExistence type="predicted"/>
<organism evidence="1">
    <name type="scientific">marine sediment metagenome</name>
    <dbReference type="NCBI Taxonomy" id="412755"/>
    <lineage>
        <taxon>unclassified sequences</taxon>
        <taxon>metagenomes</taxon>
        <taxon>ecological metagenomes</taxon>
    </lineage>
</organism>
<reference evidence="1" key="1">
    <citation type="journal article" date="2015" name="Nature">
        <title>Complex archaea that bridge the gap between prokaryotes and eukaryotes.</title>
        <authorList>
            <person name="Spang A."/>
            <person name="Saw J.H."/>
            <person name="Jorgensen S.L."/>
            <person name="Zaremba-Niedzwiedzka K."/>
            <person name="Martijn J."/>
            <person name="Lind A.E."/>
            <person name="van Eijk R."/>
            <person name="Schleper C."/>
            <person name="Guy L."/>
            <person name="Ettema T.J."/>
        </authorList>
    </citation>
    <scope>NUCLEOTIDE SEQUENCE</scope>
</reference>
<accession>A0A0F9QAJ5</accession>
<gene>
    <name evidence="1" type="ORF">LCGC14_0742370</name>
</gene>
<comment type="caution">
    <text evidence="1">The sequence shown here is derived from an EMBL/GenBank/DDBJ whole genome shotgun (WGS) entry which is preliminary data.</text>
</comment>
<dbReference type="AlphaFoldDB" id="A0A0F9QAJ5"/>
<dbReference type="EMBL" id="LAZR01001757">
    <property type="protein sequence ID" value="KKN39544.1"/>
    <property type="molecule type" value="Genomic_DNA"/>
</dbReference>
<sequence>MEDKLLELSKASIEERIKGIKLGFYGMGEGKSTQLKYFLADLTSLSFHHVQYAIDSFDEAQGWSIDDPLTKEKWEDFYDFLHLNHKQKKSDQYYIEEFGYLLQQYLFKWVAKLKSCSKCNNPDWTAYFTSYLCHTEGCLNEMKWKED</sequence>
<evidence type="ECO:0000313" key="1">
    <source>
        <dbReference type="EMBL" id="KKN39544.1"/>
    </source>
</evidence>
<protein>
    <submittedName>
        <fullName evidence="1">Uncharacterized protein</fullName>
    </submittedName>
</protein>